<evidence type="ECO:0000256" key="9">
    <source>
        <dbReference type="PROSITE-ProRule" id="PRU00024"/>
    </source>
</evidence>
<dbReference type="Pfam" id="PF00439">
    <property type="entry name" value="Bromodomain"/>
    <property type="match status" value="1"/>
</dbReference>
<dbReference type="SUPFAM" id="SSF47370">
    <property type="entry name" value="Bromodomain"/>
    <property type="match status" value="1"/>
</dbReference>
<evidence type="ECO:0000256" key="2">
    <source>
        <dbReference type="ARBA" id="ARBA00022723"/>
    </source>
</evidence>
<feature type="region of interest" description="Disordered" evidence="11">
    <location>
        <begin position="611"/>
        <end position="641"/>
    </location>
</feature>
<evidence type="ECO:0000313" key="15">
    <source>
        <dbReference type="EMBL" id="KAF6032340.1"/>
    </source>
</evidence>
<dbReference type="CDD" id="cd15541">
    <property type="entry name" value="PHD_TIF1_like"/>
    <property type="match status" value="1"/>
</dbReference>
<feature type="domain" description="Bromo" evidence="12">
    <location>
        <begin position="744"/>
        <end position="816"/>
    </location>
</feature>
<dbReference type="SMART" id="SM00297">
    <property type="entry name" value="BROMO"/>
    <property type="match status" value="1"/>
</dbReference>
<dbReference type="Gene3D" id="3.30.160.60">
    <property type="entry name" value="Classic Zinc Finger"/>
    <property type="match status" value="1"/>
</dbReference>
<dbReference type="InterPro" id="IPR013083">
    <property type="entry name" value="Znf_RING/FYVE/PHD"/>
</dbReference>
<dbReference type="InterPro" id="IPR001965">
    <property type="entry name" value="Znf_PHD"/>
</dbReference>
<dbReference type="EMBL" id="VXIV02001514">
    <property type="protein sequence ID" value="KAF6032340.1"/>
    <property type="molecule type" value="Genomic_DNA"/>
</dbReference>
<dbReference type="PROSITE" id="PS50016">
    <property type="entry name" value="ZF_PHD_2"/>
    <property type="match status" value="1"/>
</dbReference>
<dbReference type="InterPro" id="IPR000315">
    <property type="entry name" value="Znf_B-box"/>
</dbReference>
<dbReference type="SMART" id="SM00502">
    <property type="entry name" value="BBC"/>
    <property type="match status" value="1"/>
</dbReference>
<keyword evidence="8" id="KW-0539">Nucleus</keyword>
<dbReference type="PROSITE" id="PS01359">
    <property type="entry name" value="ZF_PHD_1"/>
    <property type="match status" value="1"/>
</dbReference>
<evidence type="ECO:0000259" key="13">
    <source>
        <dbReference type="PROSITE" id="PS50016"/>
    </source>
</evidence>
<feature type="domain" description="B box-type" evidence="14">
    <location>
        <begin position="100"/>
        <end position="147"/>
    </location>
</feature>
<keyword evidence="4 9" id="KW-0863">Zinc-finger</keyword>
<keyword evidence="7 10" id="KW-0103">Bromodomain</keyword>
<dbReference type="Gene3D" id="1.20.920.10">
    <property type="entry name" value="Bromodomain-like"/>
    <property type="match status" value="1"/>
</dbReference>
<keyword evidence="6" id="KW-0175">Coiled coil</keyword>
<comment type="subcellular location">
    <subcellularLocation>
        <location evidence="1">Nucleus</location>
    </subcellularLocation>
</comment>
<protein>
    <submittedName>
        <fullName evidence="15">TRIM24</fullName>
    </submittedName>
</protein>
<evidence type="ECO:0000256" key="3">
    <source>
        <dbReference type="ARBA" id="ARBA00022737"/>
    </source>
</evidence>
<dbReference type="PROSITE" id="PS50014">
    <property type="entry name" value="BROMODOMAIN_2"/>
    <property type="match status" value="1"/>
</dbReference>
<dbReference type="InterPro" id="IPR003649">
    <property type="entry name" value="Bbox_C"/>
</dbReference>
<organism evidence="15 16">
    <name type="scientific">Bugula neritina</name>
    <name type="common">Brown bryozoan</name>
    <name type="synonym">Sertularia neritina</name>
    <dbReference type="NCBI Taxonomy" id="10212"/>
    <lineage>
        <taxon>Eukaryota</taxon>
        <taxon>Metazoa</taxon>
        <taxon>Spiralia</taxon>
        <taxon>Lophotrochozoa</taxon>
        <taxon>Bryozoa</taxon>
        <taxon>Gymnolaemata</taxon>
        <taxon>Cheilostomatida</taxon>
        <taxon>Flustrina</taxon>
        <taxon>Buguloidea</taxon>
        <taxon>Bugulidae</taxon>
        <taxon>Bugula</taxon>
    </lineage>
</organism>
<evidence type="ECO:0000256" key="6">
    <source>
        <dbReference type="ARBA" id="ARBA00023054"/>
    </source>
</evidence>
<dbReference type="Gene3D" id="3.30.40.10">
    <property type="entry name" value="Zinc/RING finger domain, C3HC4 (zinc finger)"/>
    <property type="match status" value="1"/>
</dbReference>
<evidence type="ECO:0000256" key="4">
    <source>
        <dbReference type="ARBA" id="ARBA00022771"/>
    </source>
</evidence>
<reference evidence="15" key="1">
    <citation type="submission" date="2020-06" db="EMBL/GenBank/DDBJ databases">
        <title>Draft genome of Bugula neritina, a colonial animal packing powerful symbionts and potential medicines.</title>
        <authorList>
            <person name="Rayko M."/>
        </authorList>
    </citation>
    <scope>NUCLEOTIDE SEQUENCE [LARGE SCALE GENOMIC DNA]</scope>
    <source>
        <strain evidence="15">Kwan_BN1</strain>
    </source>
</reference>
<evidence type="ECO:0000259" key="14">
    <source>
        <dbReference type="PROSITE" id="PS50119"/>
    </source>
</evidence>
<sequence length="869" mass="95623">MTEIKVKHEIPAPATSEIPVAFSNCAKCSISYTESANPVESVLLVCLHSFCRNCIDDGCLKSDKGDPNLVTCCKCKCNSNRADCGINLLANSGNRVAVASGSTKCSSCNDQTIATSHCTSCDDMLCDACVSAHKRVKLTRDHPIVPLNRSTSNGPVPVVTPKVNKRYSCAKHSYGAYDKMQYYKYYCDVCNKVTCAKCHEAGGEHFNHQYSDVNIASSSFRNNLMQQLGNLNEKEKTVGRALEIVNDKLTDLEQAEAKALSDVKDYYGACMEALRVRMNGLGSEIKKMAAVKRQTLEKNKEDVSHLHNRLYETIQAVDYVAQNGDDIAILSVRKGMAHHMSTLLKLKCQVPNPSHRTQIDLQTEPSLISHVIPTTGRIVADGISQTQMPPNQSPQSLSNVPLKSNNLLNTYQTASCNGHRQPLHPNLHNALANSSNGLPKQQPPTSTPLHRLNQMTVHHRFSNAPSLQTQHPILYSHMNHGGGVAPTISTPPNRMALASGPGKQGYPNNVLHNAIGHPGMAKHSPISCTSNKIPPPSNHNHHKMRRSGAPFPPPSQHLAAGQSRVNQKMTGKDPLNVNGLEVPATSNDDSNKPLDSLKISSVMSLADINEPEKSPDEQINGSTNTSSAELSAPATKRRRHEPISQYHLSSEHAPDDPNEDYCAVCHNGGELICCDTCPKVFHANCHVPELTGTPSSFSCSLCWDEKPLQSSPEVAAASGTKRKAPSGLTDYEVKICEKILLRMFCHPRSLAFHLPVPKTVKHYNTYIKTPMDFISIRKKLMRQHFNHYDSVADFIKDMRLVFSNCVAFNGPMSDYTESAKIVQSFFVEQIEKYFPDHVKLASSVLPTEEVMNPLKKRQLLTDDNVVHIS</sequence>
<evidence type="ECO:0000256" key="7">
    <source>
        <dbReference type="ARBA" id="ARBA00023117"/>
    </source>
</evidence>
<dbReference type="InterPro" id="IPR001487">
    <property type="entry name" value="Bromodomain"/>
</dbReference>
<evidence type="ECO:0000313" key="16">
    <source>
        <dbReference type="Proteomes" id="UP000593567"/>
    </source>
</evidence>
<accession>A0A7J7K122</accession>
<dbReference type="Pfam" id="PF00643">
    <property type="entry name" value="zf-B_box"/>
    <property type="match status" value="1"/>
</dbReference>
<dbReference type="InterPro" id="IPR019787">
    <property type="entry name" value="Znf_PHD-finger"/>
</dbReference>
<evidence type="ECO:0000259" key="12">
    <source>
        <dbReference type="PROSITE" id="PS50014"/>
    </source>
</evidence>
<feature type="domain" description="B box-type" evidence="14">
    <location>
        <begin position="164"/>
        <end position="213"/>
    </location>
</feature>
<feature type="region of interest" description="Disordered" evidence="11">
    <location>
        <begin position="415"/>
        <end position="448"/>
    </location>
</feature>
<evidence type="ECO:0000256" key="8">
    <source>
        <dbReference type="ARBA" id="ARBA00023242"/>
    </source>
</evidence>
<dbReference type="PROSITE" id="PS50119">
    <property type="entry name" value="ZF_BBOX"/>
    <property type="match status" value="2"/>
</dbReference>
<feature type="region of interest" description="Disordered" evidence="11">
    <location>
        <begin position="516"/>
        <end position="595"/>
    </location>
</feature>
<keyword evidence="16" id="KW-1185">Reference proteome</keyword>
<dbReference type="SMART" id="SM00336">
    <property type="entry name" value="BBOX"/>
    <property type="match status" value="2"/>
</dbReference>
<dbReference type="PROSITE" id="PS00518">
    <property type="entry name" value="ZF_RING_1"/>
    <property type="match status" value="1"/>
</dbReference>
<dbReference type="SMART" id="SM00249">
    <property type="entry name" value="PHD"/>
    <property type="match status" value="1"/>
</dbReference>
<dbReference type="OrthoDB" id="6020909at2759"/>
<keyword evidence="2" id="KW-0479">Metal-binding</keyword>
<dbReference type="InterPro" id="IPR011011">
    <property type="entry name" value="Znf_FYVE_PHD"/>
</dbReference>
<feature type="compositionally biased region" description="Polar residues" evidence="11">
    <location>
        <begin position="431"/>
        <end position="440"/>
    </location>
</feature>
<gene>
    <name evidence="15" type="ORF">EB796_009361</name>
</gene>
<evidence type="ECO:0000256" key="11">
    <source>
        <dbReference type="SAM" id="MobiDB-lite"/>
    </source>
</evidence>
<keyword evidence="3" id="KW-0677">Repeat</keyword>
<proteinExistence type="predicted"/>
<name>A0A7J7K122_BUGNE</name>
<dbReference type="SUPFAM" id="SSF57903">
    <property type="entry name" value="FYVE/PHD zinc finger"/>
    <property type="match status" value="1"/>
</dbReference>
<dbReference type="PANTHER" id="PTHR45915">
    <property type="entry name" value="TRANSCRIPTION INTERMEDIARY FACTOR"/>
    <property type="match status" value="1"/>
</dbReference>
<dbReference type="PANTHER" id="PTHR45915:SF6">
    <property type="entry name" value="E3 UBIQUITIN-PROTEIN LIGASE TRIM33"/>
    <property type="match status" value="1"/>
</dbReference>
<evidence type="ECO:0000256" key="5">
    <source>
        <dbReference type="ARBA" id="ARBA00022833"/>
    </source>
</evidence>
<dbReference type="InterPro" id="IPR017907">
    <property type="entry name" value="Znf_RING_CS"/>
</dbReference>
<keyword evidence="5" id="KW-0862">Zinc</keyword>
<evidence type="ECO:0000256" key="10">
    <source>
        <dbReference type="PROSITE-ProRule" id="PRU00035"/>
    </source>
</evidence>
<dbReference type="GO" id="GO:0000785">
    <property type="term" value="C:chromatin"/>
    <property type="evidence" value="ECO:0007669"/>
    <property type="project" value="TreeGrafter"/>
</dbReference>
<dbReference type="GO" id="GO:0005634">
    <property type="term" value="C:nucleus"/>
    <property type="evidence" value="ECO:0007669"/>
    <property type="project" value="UniProtKB-SubCell"/>
</dbReference>
<dbReference type="Proteomes" id="UP000593567">
    <property type="component" value="Unassembled WGS sequence"/>
</dbReference>
<comment type="caution">
    <text evidence="15">The sequence shown here is derived from an EMBL/GenBank/DDBJ whole genome shotgun (WGS) entry which is preliminary data.</text>
</comment>
<dbReference type="AlphaFoldDB" id="A0A7J7K122"/>
<feature type="compositionally biased region" description="Polar residues" evidence="11">
    <location>
        <begin position="617"/>
        <end position="629"/>
    </location>
</feature>
<dbReference type="InterPro" id="IPR036427">
    <property type="entry name" value="Bromodomain-like_sf"/>
</dbReference>
<dbReference type="GO" id="GO:0008270">
    <property type="term" value="F:zinc ion binding"/>
    <property type="evidence" value="ECO:0007669"/>
    <property type="project" value="UniProtKB-KW"/>
</dbReference>
<dbReference type="InterPro" id="IPR019786">
    <property type="entry name" value="Zinc_finger_PHD-type_CS"/>
</dbReference>
<dbReference type="SUPFAM" id="SSF57845">
    <property type="entry name" value="B-box zinc-binding domain"/>
    <property type="match status" value="1"/>
</dbReference>
<evidence type="ECO:0000256" key="1">
    <source>
        <dbReference type="ARBA" id="ARBA00004123"/>
    </source>
</evidence>
<feature type="domain" description="PHD-type" evidence="13">
    <location>
        <begin position="659"/>
        <end position="705"/>
    </location>
</feature>
<dbReference type="Pfam" id="PF00628">
    <property type="entry name" value="PHD"/>
    <property type="match status" value="1"/>
</dbReference>